<dbReference type="GO" id="GO:0097589">
    <property type="term" value="C:archaeal-type flagellum"/>
    <property type="evidence" value="ECO:0007669"/>
    <property type="project" value="UniProtKB-SubCell"/>
</dbReference>
<dbReference type="GeneID" id="58919159"/>
<keyword evidence="2" id="KW-0974">Archaeal flagellum</keyword>
<dbReference type="EMBL" id="LR881183">
    <property type="protein sequence ID" value="CAD5244572.1"/>
    <property type="molecule type" value="Genomic_DNA"/>
</dbReference>
<dbReference type="InterPro" id="IPR009205">
    <property type="entry name" value="FlaC_arc"/>
</dbReference>
<keyword evidence="3" id="KW-0175">Coiled coil</keyword>
<name>A0A7G2D892_9EURY</name>
<dbReference type="Gene3D" id="1.10.287.1490">
    <property type="match status" value="1"/>
</dbReference>
<evidence type="ECO:0000256" key="3">
    <source>
        <dbReference type="SAM" id="Coils"/>
    </source>
</evidence>
<dbReference type="AlphaFoldDB" id="A0A7G2D892"/>
<keyword evidence="5" id="KW-0969">Cilium</keyword>
<sequence>MSFSYLKNKFKKKNGGDSADPGDNREIITLDELQGEVLEEPAAGKNEEEELLTQVMARVNEIENDIPRIKVSIDTLKSQINELREEIERLDRVIKDVMVLYEVVSQQINPFKDVDSANPLLSEIQELSEEVENLKTEIAHIKADMKLLVVDGVDLDDLIYDVLSEGGL</sequence>
<dbReference type="KEGG" id="tcq:TIRI35C_1418"/>
<dbReference type="RefSeq" id="WP_188202299.1">
    <property type="nucleotide sequence ID" value="NZ_LR881183.1"/>
</dbReference>
<keyword evidence="5" id="KW-0282">Flagellum</keyword>
<organism evidence="5 6">
    <name type="scientific">Thermococcus camini</name>
    <dbReference type="NCBI Taxonomy" id="2016373"/>
    <lineage>
        <taxon>Archaea</taxon>
        <taxon>Methanobacteriati</taxon>
        <taxon>Methanobacteriota</taxon>
        <taxon>Thermococci</taxon>
        <taxon>Thermococcales</taxon>
        <taxon>Thermococcaceae</taxon>
        <taxon>Thermococcus</taxon>
    </lineage>
</organism>
<dbReference type="PANTHER" id="PTHR40698">
    <property type="entry name" value="FLAGELLA-RELATED PROTEIN E-RELATED-RELATED"/>
    <property type="match status" value="1"/>
</dbReference>
<gene>
    <name evidence="5" type="ORF">TIRI35C_1418</name>
</gene>
<feature type="coiled-coil region" evidence="3">
    <location>
        <begin position="45"/>
        <end position="144"/>
    </location>
</feature>
<keyword evidence="6" id="KW-1185">Reference proteome</keyword>
<dbReference type="Pfam" id="PF05377">
    <property type="entry name" value="FlaC_arch"/>
    <property type="match status" value="1"/>
</dbReference>
<protein>
    <submittedName>
        <fullName evidence="5">Flagella protein FlaC-like protein</fullName>
    </submittedName>
</protein>
<evidence type="ECO:0000256" key="1">
    <source>
        <dbReference type="ARBA" id="ARBA00004618"/>
    </source>
</evidence>
<evidence type="ECO:0000256" key="2">
    <source>
        <dbReference type="ARBA" id="ARBA00022440"/>
    </source>
</evidence>
<proteinExistence type="predicted"/>
<dbReference type="PANTHER" id="PTHR40698:SF2">
    <property type="entry name" value="FLAGELLA-RELATED PROTEIN C-RELATED"/>
    <property type="match status" value="1"/>
</dbReference>
<reference evidence="5 6" key="1">
    <citation type="submission" date="2020-09" db="EMBL/GenBank/DDBJ databases">
        <authorList>
            <person name="Courtine D."/>
        </authorList>
    </citation>
    <scope>NUCLEOTIDE SEQUENCE [LARGE SCALE GENOMIC DNA]</scope>
    <source>
        <strain evidence="5 6">IRI35c</strain>
    </source>
</reference>
<dbReference type="PIRSF" id="PIRSF018660">
    <property type="entry name" value="Archl_flaC"/>
    <property type="match status" value="1"/>
</dbReference>
<keyword evidence="5" id="KW-0966">Cell projection</keyword>
<evidence type="ECO:0000256" key="4">
    <source>
        <dbReference type="SAM" id="MobiDB-lite"/>
    </source>
</evidence>
<comment type="subcellular location">
    <subcellularLocation>
        <location evidence="1">Archaeal flagellum</location>
    </subcellularLocation>
</comment>
<dbReference type="Proteomes" id="UP000516304">
    <property type="component" value="Chromosome TIRI35C"/>
</dbReference>
<evidence type="ECO:0000313" key="5">
    <source>
        <dbReference type="EMBL" id="CAD5244572.1"/>
    </source>
</evidence>
<feature type="region of interest" description="Disordered" evidence="4">
    <location>
        <begin position="1"/>
        <end position="24"/>
    </location>
</feature>
<evidence type="ECO:0000313" key="6">
    <source>
        <dbReference type="Proteomes" id="UP000516304"/>
    </source>
</evidence>
<dbReference type="InterPro" id="IPR052494">
    <property type="entry name" value="Flagella_assembly_related"/>
</dbReference>
<accession>A0A7G2D892</accession>